<dbReference type="AlphaFoldDB" id="A0AA96GC52"/>
<dbReference type="SUPFAM" id="SSF55729">
    <property type="entry name" value="Acyl-CoA N-acyltransferases (Nat)"/>
    <property type="match status" value="2"/>
</dbReference>
<dbReference type="InterPro" id="IPR016181">
    <property type="entry name" value="Acyl_CoA_acyltransferase"/>
</dbReference>
<dbReference type="InterPro" id="IPR024320">
    <property type="entry name" value="LPG_synthase_C"/>
</dbReference>
<sequence length="318" mass="36312">MSIHLSPLTIKDQARLNQALASTGIGGKTSLSTWSFPPHYIWKDLFTFSWTDIDGWLCLFAEYPDGIFMPLPPVGPYSSLGSSFCSPLKNVLNQVTEYMETRNRGSSVTRIENIPADLKEEIQQWGYTLLPKDFDYLYCTADLIQLKGNPYKSQRAACNRFIRGHRIRIAPYQITDRDECFALFHRWTHQKEDIPVSRLGPNENVARLMLRDAANAHRVTLQEYRELGLTGRIVRVDGAVKAYTFGFPRSPEVFCVLLEVADRSVYGLAQYLFREFCREVQAYPLVNTMDDSGLPSLARTKLAYHPCQLVPNYIAQPL</sequence>
<reference evidence="2 3" key="1">
    <citation type="submission" date="2023-01" db="EMBL/GenBank/DDBJ databases">
        <title>Cultivation and genomic characterization of new, ubiquitous marine nitrite-oxidizing bacteria from the Nitrospirales.</title>
        <authorList>
            <person name="Mueller A.J."/>
            <person name="Daebeler A."/>
            <person name="Herbold C.W."/>
            <person name="Kirkegaard R.H."/>
            <person name="Daims H."/>
        </authorList>
    </citation>
    <scope>NUCLEOTIDE SEQUENCE [LARGE SCALE GENOMIC DNA]</scope>
    <source>
        <strain evidence="2 3">VA</strain>
    </source>
</reference>
<keyword evidence="3" id="KW-1185">Reference proteome</keyword>
<dbReference type="InterPro" id="IPR016732">
    <property type="entry name" value="UCP018688"/>
</dbReference>
<evidence type="ECO:0000313" key="2">
    <source>
        <dbReference type="EMBL" id="WNM59063.1"/>
    </source>
</evidence>
<dbReference type="RefSeq" id="WP_312645724.1">
    <property type="nucleotide sequence ID" value="NZ_CP116967.1"/>
</dbReference>
<gene>
    <name evidence="2" type="ORF">PP769_04670</name>
</gene>
<evidence type="ECO:0000313" key="3">
    <source>
        <dbReference type="Proteomes" id="UP001302719"/>
    </source>
</evidence>
<dbReference type="Gene3D" id="3.40.630.30">
    <property type="match status" value="1"/>
</dbReference>
<dbReference type="PANTHER" id="PTHR41373">
    <property type="entry name" value="DUF2156 DOMAIN-CONTAINING PROTEIN"/>
    <property type="match status" value="1"/>
</dbReference>
<name>A0AA96GC52_9BACT</name>
<organism evidence="2 3">
    <name type="scientific">Candidatus Nitrospira allomarina</name>
    <dbReference type="NCBI Taxonomy" id="3020900"/>
    <lineage>
        <taxon>Bacteria</taxon>
        <taxon>Pseudomonadati</taxon>
        <taxon>Nitrospirota</taxon>
        <taxon>Nitrospiria</taxon>
        <taxon>Nitrospirales</taxon>
        <taxon>Nitrospiraceae</taxon>
        <taxon>Nitrospira</taxon>
    </lineage>
</organism>
<accession>A0AA96GC52</accession>
<proteinExistence type="predicted"/>
<protein>
    <submittedName>
        <fullName evidence="2">Phosphatidylglycerol lysyltransferase domain-containing protein</fullName>
    </submittedName>
</protein>
<evidence type="ECO:0000259" key="1">
    <source>
        <dbReference type="Pfam" id="PF09924"/>
    </source>
</evidence>
<feature type="domain" description="Phosphatidylglycerol lysyltransferase C-terminal" evidence="1">
    <location>
        <begin position="40"/>
        <end position="315"/>
    </location>
</feature>
<dbReference type="KEGG" id="nall:PP769_04670"/>
<dbReference type="Pfam" id="PF09924">
    <property type="entry name" value="LPG_synthase_C"/>
    <property type="match status" value="1"/>
</dbReference>
<dbReference type="Proteomes" id="UP001302719">
    <property type="component" value="Chromosome"/>
</dbReference>
<dbReference type="PANTHER" id="PTHR41373:SF1">
    <property type="entry name" value="PHOSPHATIDYLGLYCEROL LYSYLTRANSFERASE C-TERMINAL DOMAIN-CONTAINING PROTEIN"/>
    <property type="match status" value="1"/>
</dbReference>
<dbReference type="EMBL" id="CP116967">
    <property type="protein sequence ID" value="WNM59063.1"/>
    <property type="molecule type" value="Genomic_DNA"/>
</dbReference>